<proteinExistence type="predicted"/>
<evidence type="ECO:0000313" key="1">
    <source>
        <dbReference type="EMBL" id="MFD1981905.1"/>
    </source>
</evidence>
<evidence type="ECO:0000313" key="2">
    <source>
        <dbReference type="Proteomes" id="UP001597405"/>
    </source>
</evidence>
<keyword evidence="2" id="KW-1185">Reference proteome</keyword>
<organism evidence="1 2">
    <name type="scientific">Mesorhizobium newzealandense</name>
    <dbReference type="NCBI Taxonomy" id="1300302"/>
    <lineage>
        <taxon>Bacteria</taxon>
        <taxon>Pseudomonadati</taxon>
        <taxon>Pseudomonadota</taxon>
        <taxon>Alphaproteobacteria</taxon>
        <taxon>Hyphomicrobiales</taxon>
        <taxon>Phyllobacteriaceae</taxon>
        <taxon>Mesorhizobium</taxon>
    </lineage>
</organism>
<comment type="caution">
    <text evidence="1">The sequence shown here is derived from an EMBL/GenBank/DDBJ whole genome shotgun (WGS) entry which is preliminary data.</text>
</comment>
<reference evidence="2" key="1">
    <citation type="journal article" date="2019" name="Int. J. Syst. Evol. Microbiol.">
        <title>The Global Catalogue of Microorganisms (GCM) 10K type strain sequencing project: providing services to taxonomists for standard genome sequencing and annotation.</title>
        <authorList>
            <consortium name="The Broad Institute Genomics Platform"/>
            <consortium name="The Broad Institute Genome Sequencing Center for Infectious Disease"/>
            <person name="Wu L."/>
            <person name="Ma J."/>
        </authorList>
    </citation>
    <scope>NUCLEOTIDE SEQUENCE [LARGE SCALE GENOMIC DNA]</scope>
    <source>
        <strain evidence="2">CGMCC 1.16225</strain>
    </source>
</reference>
<name>A0ABW4U3F8_9HYPH</name>
<dbReference type="RefSeq" id="WP_379093961.1">
    <property type="nucleotide sequence ID" value="NZ_JBHUGZ010000002.1"/>
</dbReference>
<protein>
    <submittedName>
        <fullName evidence="1">Uncharacterized protein</fullName>
    </submittedName>
</protein>
<gene>
    <name evidence="1" type="ORF">ACFSOZ_04265</name>
</gene>
<sequence length="87" mass="9776">MGIRITRRSDTSDYRTEWKGEEPGIYGAELGGVNVYFQRPVGKGRTHFELEIMPDKFVELAKAMMEAAPREAIKAFGKALATAKLDR</sequence>
<dbReference type="EMBL" id="JBHUGZ010000002">
    <property type="protein sequence ID" value="MFD1981905.1"/>
    <property type="molecule type" value="Genomic_DNA"/>
</dbReference>
<accession>A0ABW4U3F8</accession>
<dbReference type="Proteomes" id="UP001597405">
    <property type="component" value="Unassembled WGS sequence"/>
</dbReference>